<evidence type="ECO:0008006" key="9">
    <source>
        <dbReference type="Google" id="ProtNLM"/>
    </source>
</evidence>
<dbReference type="AlphaFoldDB" id="W9W4H5"/>
<organism evidence="7 8">
    <name type="scientific">Cladophialophora psammophila CBS 110553</name>
    <dbReference type="NCBI Taxonomy" id="1182543"/>
    <lineage>
        <taxon>Eukaryota</taxon>
        <taxon>Fungi</taxon>
        <taxon>Dikarya</taxon>
        <taxon>Ascomycota</taxon>
        <taxon>Pezizomycotina</taxon>
        <taxon>Eurotiomycetes</taxon>
        <taxon>Chaetothyriomycetidae</taxon>
        <taxon>Chaetothyriales</taxon>
        <taxon>Herpotrichiellaceae</taxon>
        <taxon>Cladophialophora</taxon>
    </lineage>
</organism>
<accession>W9W4H5</accession>
<dbReference type="Gene3D" id="2.60.120.620">
    <property type="entry name" value="q2cbj1_9rhob like domain"/>
    <property type="match status" value="1"/>
</dbReference>
<sequence length="302" mass="32789">MIQTPSIPHVPASAGASPILAALREAGGVIIEQLLSKDQVATINLEVEQPLKVLAPGSTHDSEAIKIFHGSNTKRLTGLTTASKGFRDYLLDHDLVHDLSEQIFHAESGTYWLTGAQLIEIGPGNPAQVLHRDQGQYQVFNNIGPTAPEAIINFLVALTDFTPENGATRVIPGSHKWPDFAEHGTPEDTVPAVMKAGDACFILGKTVHGGGANRTSSEKRRAISFAFQASYLTPEEAYVHITPPEIVRKLSLRAQRMIGFRSQYPKNSPGLWQANYSEIGDQIGYPGVEETVEKVKAMYRAG</sequence>
<proteinExistence type="inferred from homology"/>
<dbReference type="EMBL" id="AMGX01000045">
    <property type="protein sequence ID" value="EXJ53489.1"/>
    <property type="molecule type" value="Genomic_DNA"/>
</dbReference>
<evidence type="ECO:0000256" key="1">
    <source>
        <dbReference type="ARBA" id="ARBA00001962"/>
    </source>
</evidence>
<protein>
    <recommendedName>
        <fullName evidence="9">Phytanoyl-CoA dioxygenase</fullName>
    </recommendedName>
</protein>
<dbReference type="GeneID" id="19197948"/>
<name>W9W4H5_9EURO</name>
<dbReference type="SUPFAM" id="SSF51197">
    <property type="entry name" value="Clavaminate synthase-like"/>
    <property type="match status" value="1"/>
</dbReference>
<keyword evidence="6" id="KW-0408">Iron</keyword>
<dbReference type="PANTHER" id="PTHR20883:SF19">
    <property type="entry name" value="MULTIFUNCTIONAL DIOXYGENASE AUSE"/>
    <property type="match status" value="1"/>
</dbReference>
<evidence type="ECO:0000313" key="8">
    <source>
        <dbReference type="Proteomes" id="UP000019471"/>
    </source>
</evidence>
<evidence type="ECO:0000256" key="2">
    <source>
        <dbReference type="ARBA" id="ARBA00005830"/>
    </source>
</evidence>
<evidence type="ECO:0000313" key="7">
    <source>
        <dbReference type="EMBL" id="EXJ53489.1"/>
    </source>
</evidence>
<keyword evidence="4" id="KW-0223">Dioxygenase</keyword>
<evidence type="ECO:0000256" key="4">
    <source>
        <dbReference type="ARBA" id="ARBA00022964"/>
    </source>
</evidence>
<comment type="cofactor">
    <cofactor evidence="1">
        <name>Fe cation</name>
        <dbReference type="ChEBI" id="CHEBI:24875"/>
    </cofactor>
</comment>
<dbReference type="RefSeq" id="XP_007752021.1">
    <property type="nucleotide sequence ID" value="XM_007753831.1"/>
</dbReference>
<dbReference type="GO" id="GO:0051213">
    <property type="term" value="F:dioxygenase activity"/>
    <property type="evidence" value="ECO:0007669"/>
    <property type="project" value="UniProtKB-KW"/>
</dbReference>
<gene>
    <name evidence="7" type="ORF">A1O5_13265</name>
</gene>
<evidence type="ECO:0000256" key="6">
    <source>
        <dbReference type="ARBA" id="ARBA00023004"/>
    </source>
</evidence>
<evidence type="ECO:0000256" key="3">
    <source>
        <dbReference type="ARBA" id="ARBA00022723"/>
    </source>
</evidence>
<dbReference type="GO" id="GO:0046872">
    <property type="term" value="F:metal ion binding"/>
    <property type="evidence" value="ECO:0007669"/>
    <property type="project" value="UniProtKB-KW"/>
</dbReference>
<keyword evidence="8" id="KW-1185">Reference proteome</keyword>
<dbReference type="Pfam" id="PF05721">
    <property type="entry name" value="PhyH"/>
    <property type="match status" value="1"/>
</dbReference>
<dbReference type="Proteomes" id="UP000019471">
    <property type="component" value="Unassembled WGS sequence"/>
</dbReference>
<comment type="caution">
    <text evidence="7">The sequence shown here is derived from an EMBL/GenBank/DDBJ whole genome shotgun (WGS) entry which is preliminary data.</text>
</comment>
<comment type="similarity">
    <text evidence="2">Belongs to the PhyH family.</text>
</comment>
<dbReference type="OrthoDB" id="4132605at2759"/>
<keyword evidence="5" id="KW-0560">Oxidoreductase</keyword>
<evidence type="ECO:0000256" key="5">
    <source>
        <dbReference type="ARBA" id="ARBA00023002"/>
    </source>
</evidence>
<dbReference type="InterPro" id="IPR008775">
    <property type="entry name" value="Phytyl_CoA_dOase-like"/>
</dbReference>
<dbReference type="HOGENOM" id="CLU_047725_1_0_1"/>
<dbReference type="STRING" id="1182543.W9W4H5"/>
<dbReference type="PANTHER" id="PTHR20883">
    <property type="entry name" value="PHYTANOYL-COA DIOXYGENASE DOMAIN CONTAINING 1"/>
    <property type="match status" value="1"/>
</dbReference>
<keyword evidence="3" id="KW-0479">Metal-binding</keyword>
<reference evidence="7 8" key="1">
    <citation type="submission" date="2013-03" db="EMBL/GenBank/DDBJ databases">
        <title>The Genome Sequence of Cladophialophora psammophila CBS 110553.</title>
        <authorList>
            <consortium name="The Broad Institute Genomics Platform"/>
            <person name="Cuomo C."/>
            <person name="de Hoog S."/>
            <person name="Gorbushina A."/>
            <person name="Walker B."/>
            <person name="Young S.K."/>
            <person name="Zeng Q."/>
            <person name="Gargeya S."/>
            <person name="Fitzgerald M."/>
            <person name="Haas B."/>
            <person name="Abouelleil A."/>
            <person name="Allen A.W."/>
            <person name="Alvarado L."/>
            <person name="Arachchi H.M."/>
            <person name="Berlin A.M."/>
            <person name="Chapman S.B."/>
            <person name="Gainer-Dewar J."/>
            <person name="Goldberg J."/>
            <person name="Griggs A."/>
            <person name="Gujja S."/>
            <person name="Hansen M."/>
            <person name="Howarth C."/>
            <person name="Imamovic A."/>
            <person name="Ireland A."/>
            <person name="Larimer J."/>
            <person name="McCowan C."/>
            <person name="Murphy C."/>
            <person name="Pearson M."/>
            <person name="Poon T.W."/>
            <person name="Priest M."/>
            <person name="Roberts A."/>
            <person name="Saif S."/>
            <person name="Shea T."/>
            <person name="Sisk P."/>
            <person name="Sykes S."/>
            <person name="Wortman J."/>
            <person name="Nusbaum C."/>
            <person name="Birren B."/>
        </authorList>
    </citation>
    <scope>NUCLEOTIDE SEQUENCE [LARGE SCALE GENOMIC DNA]</scope>
    <source>
        <strain evidence="7 8">CBS 110553</strain>
    </source>
</reference>
<dbReference type="eggNOG" id="ENOG502S7ZW">
    <property type="taxonomic scope" value="Eukaryota"/>
</dbReference>